<keyword evidence="11 16" id="KW-0520">NAD</keyword>
<feature type="transmembrane region" description="Helical" evidence="16">
    <location>
        <begin position="91"/>
        <end position="108"/>
    </location>
</feature>
<feature type="domain" description="NADH:quinone oxidoreductase/Mrp antiporter transmembrane" evidence="17">
    <location>
        <begin position="111"/>
        <end position="398"/>
    </location>
</feature>
<keyword evidence="5 16" id="KW-0813">Transport</keyword>
<evidence type="ECO:0000256" key="5">
    <source>
        <dbReference type="ARBA" id="ARBA00022448"/>
    </source>
</evidence>
<comment type="catalytic activity">
    <reaction evidence="15 16">
        <text>a ubiquinone + NADH + 5 H(+)(in) = a ubiquinol + NAD(+) + 4 H(+)(out)</text>
        <dbReference type="Rhea" id="RHEA:29091"/>
        <dbReference type="Rhea" id="RHEA-COMP:9565"/>
        <dbReference type="Rhea" id="RHEA-COMP:9566"/>
        <dbReference type="ChEBI" id="CHEBI:15378"/>
        <dbReference type="ChEBI" id="CHEBI:16389"/>
        <dbReference type="ChEBI" id="CHEBI:17976"/>
        <dbReference type="ChEBI" id="CHEBI:57540"/>
        <dbReference type="ChEBI" id="CHEBI:57945"/>
        <dbReference type="EC" id="7.1.1.2"/>
    </reaction>
</comment>
<dbReference type="GO" id="GO:0015990">
    <property type="term" value="P:electron transport coupled proton transport"/>
    <property type="evidence" value="ECO:0007669"/>
    <property type="project" value="TreeGrafter"/>
</dbReference>
<keyword evidence="9 16" id="KW-0249">Electron transport</keyword>
<sequence>MLKLLFYMALLPLITLYTPTYMIWTSLSALLIMSMVLLMIIFMPKISSLPLITPMLYLDSLSLALLLLTLWTSALMIIASFSILNTNKAPKLFCINLTTLNLFLFLTFSTNNYLMFYIFFEASLIPTLIMILGWGYQPERLQAGMYLILYTVTASLPLLMSISMIFNFNSTLYMLSVLAPPTSFHTLTMWWFMSIMAFMVKMPLYTTHLWLPKAHVEAPVAGSMVLAGILLKLGGYGLLRLSSPFWWLSSTTLAPLFSALSLWGAVITATICIRQPDLKSLIAYSSIGHMGLITAGFMTGSSWGWDASMTMMIAHGLCSSALFAIANMTYETTNTRNMLLNKGLLSLFPSMSLWWFLLSAANMGAPPSINLLSEIILLTSIVTLTNLFMIPLVMCSFISGAYSLILYTTTQHGSPSKYMNTMKLFTPRNHLTISMHIFPLFLLIMKPDMVLSWLL</sequence>
<dbReference type="EMBL" id="PP990759">
    <property type="protein sequence ID" value="XCN35376.1"/>
    <property type="molecule type" value="Genomic_DNA"/>
</dbReference>
<comment type="subcellular location">
    <subcellularLocation>
        <location evidence="1 16">Mitochondrion membrane</location>
        <topology evidence="1 16">Multi-pass membrane protein</topology>
    </subcellularLocation>
</comment>
<evidence type="ECO:0000256" key="12">
    <source>
        <dbReference type="ARBA" id="ARBA00023075"/>
    </source>
</evidence>
<reference evidence="19" key="1">
    <citation type="submission" date="2024-06" db="EMBL/GenBank/DDBJ databases">
        <title>Genomic investigations of benthic invertebrates from the Clarion-Clipperton fields of polymetallic nodules.</title>
        <authorList>
            <person name="Gastineau R."/>
            <person name="Dabek P."/>
            <person name="Mianowicz K."/>
            <person name="Otis C."/>
            <person name="Stoyanova V."/>
            <person name="Krawcewicz A."/>
            <person name="Abramowski T."/>
        </authorList>
    </citation>
    <scope>NUCLEOTIDE SEQUENCE</scope>
</reference>
<feature type="transmembrane region" description="Helical" evidence="16">
    <location>
        <begin position="429"/>
        <end position="445"/>
    </location>
</feature>
<feature type="transmembrane region" description="Helical" evidence="16">
    <location>
        <begin position="188"/>
        <end position="206"/>
    </location>
</feature>
<keyword evidence="6 16" id="KW-0679">Respiratory chain</keyword>
<evidence type="ECO:0000256" key="14">
    <source>
        <dbReference type="ARBA" id="ARBA00023136"/>
    </source>
</evidence>
<feature type="transmembrane region" description="Helical" evidence="16">
    <location>
        <begin position="311"/>
        <end position="330"/>
    </location>
</feature>
<evidence type="ECO:0000256" key="2">
    <source>
        <dbReference type="ARBA" id="ARBA00009025"/>
    </source>
</evidence>
<feature type="transmembrane region" description="Helical" evidence="16">
    <location>
        <begin position="375"/>
        <end position="408"/>
    </location>
</feature>
<keyword evidence="10 16" id="KW-1133">Transmembrane helix</keyword>
<dbReference type="PANTHER" id="PTHR43507:SF20">
    <property type="entry name" value="NADH-UBIQUINONE OXIDOREDUCTASE CHAIN 4"/>
    <property type="match status" value="1"/>
</dbReference>
<keyword evidence="12 16" id="KW-0830">Ubiquinone</keyword>
<evidence type="ECO:0000256" key="6">
    <source>
        <dbReference type="ARBA" id="ARBA00022660"/>
    </source>
</evidence>
<dbReference type="GO" id="GO:0008137">
    <property type="term" value="F:NADH dehydrogenase (ubiquinone) activity"/>
    <property type="evidence" value="ECO:0007669"/>
    <property type="project" value="UniProtKB-UniRule"/>
</dbReference>
<evidence type="ECO:0000256" key="15">
    <source>
        <dbReference type="ARBA" id="ARBA00049551"/>
    </source>
</evidence>
<accession>A0AAU8L474</accession>
<feature type="transmembrane region" description="Helical" evidence="16">
    <location>
        <begin position="342"/>
        <end position="363"/>
    </location>
</feature>
<feature type="transmembrane region" description="Helical" evidence="16">
    <location>
        <begin position="281"/>
        <end position="305"/>
    </location>
</feature>
<evidence type="ECO:0000256" key="7">
    <source>
        <dbReference type="ARBA" id="ARBA00022692"/>
    </source>
</evidence>
<dbReference type="PRINTS" id="PR01437">
    <property type="entry name" value="NUOXDRDTASE4"/>
</dbReference>
<feature type="transmembrane region" description="Helical" evidence="16">
    <location>
        <begin position="114"/>
        <end position="135"/>
    </location>
</feature>
<dbReference type="InterPro" id="IPR001750">
    <property type="entry name" value="ND/Mrp_TM"/>
</dbReference>
<evidence type="ECO:0000256" key="16">
    <source>
        <dbReference type="RuleBase" id="RU003297"/>
    </source>
</evidence>
<dbReference type="Pfam" id="PF00361">
    <property type="entry name" value="Proton_antipo_M"/>
    <property type="match status" value="1"/>
</dbReference>
<keyword evidence="14 16" id="KW-0472">Membrane</keyword>
<dbReference type="Pfam" id="PF01059">
    <property type="entry name" value="Oxidored_q5_N"/>
    <property type="match status" value="1"/>
</dbReference>
<gene>
    <name evidence="19" type="primary">ND4</name>
</gene>
<feature type="transmembrane region" description="Helical" evidence="16">
    <location>
        <begin position="147"/>
        <end position="168"/>
    </location>
</feature>
<feature type="transmembrane region" description="Helical" evidence="16">
    <location>
        <begin position="245"/>
        <end position="269"/>
    </location>
</feature>
<keyword evidence="13 16" id="KW-0496">Mitochondrion</keyword>
<proteinExistence type="inferred from homology"/>
<evidence type="ECO:0000256" key="1">
    <source>
        <dbReference type="ARBA" id="ARBA00004225"/>
    </source>
</evidence>
<dbReference type="GO" id="GO:0003954">
    <property type="term" value="F:NADH dehydrogenase activity"/>
    <property type="evidence" value="ECO:0007669"/>
    <property type="project" value="TreeGrafter"/>
</dbReference>
<evidence type="ECO:0000256" key="4">
    <source>
        <dbReference type="ARBA" id="ARBA00021006"/>
    </source>
</evidence>
<evidence type="ECO:0000259" key="17">
    <source>
        <dbReference type="Pfam" id="PF00361"/>
    </source>
</evidence>
<keyword evidence="7 16" id="KW-0812">Transmembrane</keyword>
<feature type="transmembrane region" description="Helical" evidence="16">
    <location>
        <begin position="63"/>
        <end position="84"/>
    </location>
</feature>
<organism evidence="19">
    <name type="scientific">Polychaeta sp</name>
    <dbReference type="NCBI Taxonomy" id="3061522"/>
    <lineage>
        <taxon>Eukaryota</taxon>
        <taxon>Metazoa</taxon>
        <taxon>Spiralia</taxon>
        <taxon>Lophotrochozoa</taxon>
        <taxon>Annelida</taxon>
        <taxon>Polychaeta</taxon>
    </lineage>
</organism>
<evidence type="ECO:0000256" key="10">
    <source>
        <dbReference type="ARBA" id="ARBA00022989"/>
    </source>
</evidence>
<evidence type="ECO:0000256" key="9">
    <source>
        <dbReference type="ARBA" id="ARBA00022982"/>
    </source>
</evidence>
<dbReference type="GO" id="GO:0042773">
    <property type="term" value="P:ATP synthesis coupled electron transport"/>
    <property type="evidence" value="ECO:0007669"/>
    <property type="project" value="InterPro"/>
</dbReference>
<evidence type="ECO:0000313" key="19">
    <source>
        <dbReference type="EMBL" id="XCN35376.1"/>
    </source>
</evidence>
<evidence type="ECO:0000256" key="8">
    <source>
        <dbReference type="ARBA" id="ARBA00022967"/>
    </source>
</evidence>
<dbReference type="PANTHER" id="PTHR43507">
    <property type="entry name" value="NADH-UBIQUINONE OXIDOREDUCTASE CHAIN 4"/>
    <property type="match status" value="1"/>
</dbReference>
<evidence type="ECO:0000256" key="13">
    <source>
        <dbReference type="ARBA" id="ARBA00023128"/>
    </source>
</evidence>
<dbReference type="EC" id="7.1.1.2" evidence="3 16"/>
<comment type="similarity">
    <text evidence="2 16">Belongs to the complex I subunit 4 family.</text>
</comment>
<dbReference type="GO" id="GO:0031966">
    <property type="term" value="C:mitochondrial membrane"/>
    <property type="evidence" value="ECO:0007669"/>
    <property type="project" value="UniProtKB-SubCell"/>
</dbReference>
<protein>
    <recommendedName>
        <fullName evidence="4 16">NADH-ubiquinone oxidoreductase chain 4</fullName>
        <ecNumber evidence="3 16">7.1.1.2</ecNumber>
    </recommendedName>
</protein>
<dbReference type="InterPro" id="IPR003918">
    <property type="entry name" value="NADH_UbQ_OxRdtase"/>
</dbReference>
<dbReference type="AlphaFoldDB" id="A0AAU8L474"/>
<name>A0AAU8L474_9ANNE</name>
<geneLocation type="mitochondrion" evidence="19"/>
<feature type="domain" description="NADH:ubiquinone oxidoreductase chain 4 N-terminal" evidence="18">
    <location>
        <begin position="1"/>
        <end position="107"/>
    </location>
</feature>
<feature type="transmembrane region" description="Helical" evidence="16">
    <location>
        <begin position="218"/>
        <end position="239"/>
    </location>
</feature>
<dbReference type="InterPro" id="IPR000260">
    <property type="entry name" value="NADH4_N"/>
</dbReference>
<keyword evidence="8" id="KW-1278">Translocase</keyword>
<evidence type="ECO:0000256" key="11">
    <source>
        <dbReference type="ARBA" id="ARBA00023027"/>
    </source>
</evidence>
<evidence type="ECO:0000259" key="18">
    <source>
        <dbReference type="Pfam" id="PF01059"/>
    </source>
</evidence>
<comment type="function">
    <text evidence="16">Core subunit of the mitochondrial membrane respiratory chain NADH dehydrogenase (Complex I) which catalyzes electron transfer from NADH through the respiratory chain, using ubiquinone as an electron acceptor. Essential for the catalytic activity and assembly of complex I.</text>
</comment>
<dbReference type="GO" id="GO:0048039">
    <property type="term" value="F:ubiquinone binding"/>
    <property type="evidence" value="ECO:0007669"/>
    <property type="project" value="TreeGrafter"/>
</dbReference>
<feature type="transmembrane region" description="Helical" evidence="16">
    <location>
        <begin position="21"/>
        <end position="43"/>
    </location>
</feature>
<evidence type="ECO:0000256" key="3">
    <source>
        <dbReference type="ARBA" id="ARBA00012944"/>
    </source>
</evidence>